<evidence type="ECO:0000313" key="2">
    <source>
        <dbReference type="EMBL" id="KAJ4431284.1"/>
    </source>
</evidence>
<protein>
    <submittedName>
        <fullName evidence="2">Uncharacterized protein</fullName>
    </submittedName>
</protein>
<organism evidence="2 3">
    <name type="scientific">Periplaneta americana</name>
    <name type="common">American cockroach</name>
    <name type="synonym">Blatta americana</name>
    <dbReference type="NCBI Taxonomy" id="6978"/>
    <lineage>
        <taxon>Eukaryota</taxon>
        <taxon>Metazoa</taxon>
        <taxon>Ecdysozoa</taxon>
        <taxon>Arthropoda</taxon>
        <taxon>Hexapoda</taxon>
        <taxon>Insecta</taxon>
        <taxon>Pterygota</taxon>
        <taxon>Neoptera</taxon>
        <taxon>Polyneoptera</taxon>
        <taxon>Dictyoptera</taxon>
        <taxon>Blattodea</taxon>
        <taxon>Blattoidea</taxon>
        <taxon>Blattidae</taxon>
        <taxon>Blattinae</taxon>
        <taxon>Periplaneta</taxon>
    </lineage>
</organism>
<dbReference type="EMBL" id="JAJSOF020000031">
    <property type="protein sequence ID" value="KAJ4431284.1"/>
    <property type="molecule type" value="Genomic_DNA"/>
</dbReference>
<keyword evidence="3" id="KW-1185">Reference proteome</keyword>
<evidence type="ECO:0000256" key="1">
    <source>
        <dbReference type="SAM" id="MobiDB-lite"/>
    </source>
</evidence>
<reference evidence="2 3" key="1">
    <citation type="journal article" date="2022" name="Allergy">
        <title>Genome assembly and annotation of Periplaneta americana reveal a comprehensive cockroach allergen profile.</title>
        <authorList>
            <person name="Wang L."/>
            <person name="Xiong Q."/>
            <person name="Saelim N."/>
            <person name="Wang L."/>
            <person name="Nong W."/>
            <person name="Wan A.T."/>
            <person name="Shi M."/>
            <person name="Liu X."/>
            <person name="Cao Q."/>
            <person name="Hui J.H.L."/>
            <person name="Sookrung N."/>
            <person name="Leung T.F."/>
            <person name="Tungtrongchitr A."/>
            <person name="Tsui S.K.W."/>
        </authorList>
    </citation>
    <scope>NUCLEOTIDE SEQUENCE [LARGE SCALE GENOMIC DNA]</scope>
    <source>
        <strain evidence="2">PWHHKU_190912</strain>
    </source>
</reference>
<proteinExistence type="predicted"/>
<gene>
    <name evidence="2" type="ORF">ANN_19881</name>
</gene>
<comment type="caution">
    <text evidence="2">The sequence shown here is derived from an EMBL/GenBank/DDBJ whole genome shotgun (WGS) entry which is preliminary data.</text>
</comment>
<feature type="region of interest" description="Disordered" evidence="1">
    <location>
        <begin position="28"/>
        <end position="54"/>
    </location>
</feature>
<feature type="compositionally biased region" description="Polar residues" evidence="1">
    <location>
        <begin position="30"/>
        <end position="49"/>
    </location>
</feature>
<dbReference type="Proteomes" id="UP001148838">
    <property type="component" value="Unassembled WGS sequence"/>
</dbReference>
<accession>A0ABQ8SBN9</accession>
<evidence type="ECO:0000313" key="3">
    <source>
        <dbReference type="Proteomes" id="UP001148838"/>
    </source>
</evidence>
<sequence length="218" mass="25045">MKLVMRDDIWRGFAIDYLAFTLKLGKTSEKSQPGNQPKRGSNPRPSANSDRSHYPNFSMYGKTHACEHSVHDDHRKPEHTLRPGLDRKGIDCAVFRFVVKSCVNCEMFVIDCNNCKWLKYNNLNNNMGQGDVCGTVNIVRKRGQIYPSSEKSRKGELLRIDRHNKIRSTTANELRRTDKYEVYEETGCLPADGSNRRADIIIIDQKKLCTHSRSHSPF</sequence>
<name>A0ABQ8SBN9_PERAM</name>